<dbReference type="Proteomes" id="UP001211987">
    <property type="component" value="Unassembled WGS sequence"/>
</dbReference>
<proteinExistence type="predicted"/>
<dbReference type="Gene3D" id="2.30.30.90">
    <property type="match status" value="1"/>
</dbReference>
<dbReference type="GeneID" id="64196865"/>
<dbReference type="SUPFAM" id="SSF50037">
    <property type="entry name" value="C-terminal domain of transcriptional repressors"/>
    <property type="match status" value="1"/>
</dbReference>
<dbReference type="InterPro" id="IPR052713">
    <property type="entry name" value="FeoA"/>
</dbReference>
<accession>A0A3E3AGV1</accession>
<dbReference type="RefSeq" id="WP_003538785.1">
    <property type="nucleotide sequence ID" value="NZ_AP031443.1"/>
</dbReference>
<organism evidence="4 5">
    <name type="scientific">Thomasclavelia ramosa</name>
    <dbReference type="NCBI Taxonomy" id="1547"/>
    <lineage>
        <taxon>Bacteria</taxon>
        <taxon>Bacillati</taxon>
        <taxon>Bacillota</taxon>
        <taxon>Erysipelotrichia</taxon>
        <taxon>Erysipelotrichales</taxon>
        <taxon>Coprobacillaceae</taxon>
        <taxon>Thomasclavelia</taxon>
    </lineage>
</organism>
<dbReference type="PANTHER" id="PTHR42954">
    <property type="entry name" value="FE(2+) TRANSPORT PROTEIN A"/>
    <property type="match status" value="1"/>
</dbReference>
<dbReference type="AlphaFoldDB" id="A0A3E3AGV1"/>
<dbReference type="EMBL" id="QUSL01000001">
    <property type="protein sequence ID" value="RGD87248.1"/>
    <property type="molecule type" value="Genomic_DNA"/>
</dbReference>
<protein>
    <submittedName>
        <fullName evidence="3">FeoA family protein</fullName>
    </submittedName>
    <submittedName>
        <fullName evidence="4">Ferrous iron transport protein A</fullName>
    </submittedName>
</protein>
<comment type="caution">
    <text evidence="4">The sequence shown here is derived from an EMBL/GenBank/DDBJ whole genome shotgun (WGS) entry which is preliminary data.</text>
</comment>
<dbReference type="Pfam" id="PF04023">
    <property type="entry name" value="FeoA"/>
    <property type="match status" value="1"/>
</dbReference>
<dbReference type="SMART" id="SM00899">
    <property type="entry name" value="FeoA"/>
    <property type="match status" value="1"/>
</dbReference>
<name>A0A3E3AGV1_9FIRM</name>
<reference evidence="4 5" key="1">
    <citation type="submission" date="2018-08" db="EMBL/GenBank/DDBJ databases">
        <title>A genome reference for cultivated species of the human gut microbiota.</title>
        <authorList>
            <person name="Zou Y."/>
            <person name="Xue W."/>
            <person name="Luo G."/>
        </authorList>
    </citation>
    <scope>NUCLEOTIDE SEQUENCE [LARGE SCALE GENOMIC DNA]</scope>
    <source>
        <strain evidence="4 5">OM06-4</strain>
    </source>
</reference>
<evidence type="ECO:0000313" key="3">
    <source>
        <dbReference type="EMBL" id="MDB7082953.1"/>
    </source>
</evidence>
<reference evidence="3" key="2">
    <citation type="submission" date="2023-01" db="EMBL/GenBank/DDBJ databases">
        <title>Human gut microbiome strain richness.</title>
        <authorList>
            <person name="Chen-Liaw A."/>
        </authorList>
    </citation>
    <scope>NUCLEOTIDE SEQUENCE</scope>
    <source>
        <strain evidence="3">1001217st2_G6_1001217B_191108</strain>
    </source>
</reference>
<dbReference type="InterPro" id="IPR007167">
    <property type="entry name" value="Fe-transptr_FeoA-like"/>
</dbReference>
<dbReference type="InterPro" id="IPR038157">
    <property type="entry name" value="FeoA_core_dom"/>
</dbReference>
<gene>
    <name evidence="4" type="ORF">DXB93_00850</name>
    <name evidence="3" type="ORF">PM738_03995</name>
</gene>
<evidence type="ECO:0000259" key="2">
    <source>
        <dbReference type="SMART" id="SM00899"/>
    </source>
</evidence>
<feature type="domain" description="Ferrous iron transporter FeoA-like" evidence="2">
    <location>
        <begin position="5"/>
        <end position="77"/>
    </location>
</feature>
<dbReference type="Proteomes" id="UP000261032">
    <property type="component" value="Unassembled WGS sequence"/>
</dbReference>
<evidence type="ECO:0000313" key="4">
    <source>
        <dbReference type="EMBL" id="RGD87248.1"/>
    </source>
</evidence>
<evidence type="ECO:0000313" key="5">
    <source>
        <dbReference type="Proteomes" id="UP000261032"/>
    </source>
</evidence>
<dbReference type="GO" id="GO:0046914">
    <property type="term" value="F:transition metal ion binding"/>
    <property type="evidence" value="ECO:0007669"/>
    <property type="project" value="InterPro"/>
</dbReference>
<evidence type="ECO:0000256" key="1">
    <source>
        <dbReference type="ARBA" id="ARBA00023004"/>
    </source>
</evidence>
<dbReference type="PANTHER" id="PTHR42954:SF2">
    <property type="entry name" value="FE(2+) TRANSPORT PROTEIN A"/>
    <property type="match status" value="1"/>
</dbReference>
<dbReference type="EMBL" id="JAQLKE010000004">
    <property type="protein sequence ID" value="MDB7082953.1"/>
    <property type="molecule type" value="Genomic_DNA"/>
</dbReference>
<dbReference type="InterPro" id="IPR008988">
    <property type="entry name" value="Transcriptional_repressor_C"/>
</dbReference>
<sequence length="85" mass="9445">MIENRCLNDLQMGEVGVITSLMAQGSIKRRLLDIGLVDDTEVQCILNSPSQDPKAFLIRGAVIALRNEDCQNVLIRKDDVNYGLN</sequence>
<keyword evidence="1" id="KW-0408">Iron</keyword>